<dbReference type="InterPro" id="IPR050966">
    <property type="entry name" value="Glutamyl_endopeptidase"/>
</dbReference>
<keyword evidence="1" id="KW-0732">Signal</keyword>
<evidence type="ECO:0000256" key="1">
    <source>
        <dbReference type="ARBA" id="ARBA00022729"/>
    </source>
</evidence>
<dbReference type="InterPro" id="IPR009003">
    <property type="entry name" value="Peptidase_S1_PA"/>
</dbReference>
<dbReference type="OrthoDB" id="543782at2759"/>
<dbReference type="GeneID" id="9620136"/>
<dbReference type="AlphaFoldDB" id="D8TKV9"/>
<organism evidence="3">
    <name type="scientific">Volvox carteri f. nagariensis</name>
    <dbReference type="NCBI Taxonomy" id="3068"/>
    <lineage>
        <taxon>Eukaryota</taxon>
        <taxon>Viridiplantae</taxon>
        <taxon>Chlorophyta</taxon>
        <taxon>core chlorophytes</taxon>
        <taxon>Chlorophyceae</taxon>
        <taxon>CS clade</taxon>
        <taxon>Chlamydomonadales</taxon>
        <taxon>Volvocaceae</taxon>
        <taxon>Volvox</taxon>
    </lineage>
</organism>
<reference evidence="2 3" key="1">
    <citation type="journal article" date="2010" name="Science">
        <title>Genomic analysis of organismal complexity in the multicellular green alga Volvox carteri.</title>
        <authorList>
            <person name="Prochnik S.E."/>
            <person name="Umen J."/>
            <person name="Nedelcu A.M."/>
            <person name="Hallmann A."/>
            <person name="Miller S.M."/>
            <person name="Nishii I."/>
            <person name="Ferris P."/>
            <person name="Kuo A."/>
            <person name="Mitros T."/>
            <person name="Fritz-Laylin L.K."/>
            <person name="Hellsten U."/>
            <person name="Chapman J."/>
            <person name="Simakov O."/>
            <person name="Rensing S.A."/>
            <person name="Terry A."/>
            <person name="Pangilinan J."/>
            <person name="Kapitonov V."/>
            <person name="Jurka J."/>
            <person name="Salamov A."/>
            <person name="Shapiro H."/>
            <person name="Schmutz J."/>
            <person name="Grimwood J."/>
            <person name="Lindquist E."/>
            <person name="Lucas S."/>
            <person name="Grigoriev I.V."/>
            <person name="Schmitt R."/>
            <person name="Kirk D."/>
            <person name="Rokhsar D.S."/>
        </authorList>
    </citation>
    <scope>NUCLEOTIDE SEQUENCE [LARGE SCALE GENOMIC DNA]</scope>
    <source>
        <strain evidence="3">f. Nagariensis / Eve</strain>
    </source>
</reference>
<name>D8TKV9_VOLCA</name>
<dbReference type="Proteomes" id="UP000001058">
    <property type="component" value="Unassembled WGS sequence"/>
</dbReference>
<protein>
    <recommendedName>
        <fullName evidence="4">Peptidase S1 domain-containing protein</fullName>
    </recommendedName>
</protein>
<dbReference type="Gene3D" id="2.40.10.10">
    <property type="entry name" value="Trypsin-like serine proteases"/>
    <property type="match status" value="2"/>
</dbReference>
<dbReference type="SUPFAM" id="SSF50494">
    <property type="entry name" value="Trypsin-like serine proteases"/>
    <property type="match status" value="1"/>
</dbReference>
<accession>D8TKV9</accession>
<evidence type="ECO:0000313" key="2">
    <source>
        <dbReference type="EMBL" id="EFJ51632.1"/>
    </source>
</evidence>
<dbReference type="KEGG" id="vcn:VOLCADRAFT_87265"/>
<dbReference type="RefSeq" id="XP_002947042.1">
    <property type="nucleotide sequence ID" value="XM_002946996.1"/>
</dbReference>
<keyword evidence="3" id="KW-1185">Reference proteome</keyword>
<dbReference type="InParanoid" id="D8TKV9"/>
<proteinExistence type="predicted"/>
<evidence type="ECO:0008006" key="4">
    <source>
        <dbReference type="Google" id="ProtNLM"/>
    </source>
</evidence>
<dbReference type="PANTHER" id="PTHR15462:SF8">
    <property type="entry name" value="SERINE PROTEASE"/>
    <property type="match status" value="1"/>
</dbReference>
<dbReference type="EMBL" id="GL378326">
    <property type="protein sequence ID" value="EFJ51632.1"/>
    <property type="molecule type" value="Genomic_DNA"/>
</dbReference>
<sequence>MTVAHCVYDPLRDIWWPGLEFSAGAGRNGASAWAPYGTVTWRATEVPKAWRRSGGAGAPGAEMYDYALVVLAEPLGRRLGWMQPGGCGLYDRHFAVHTDAGGGVANAERAAAGFKFTEKQPQPITVQVRTGCKAARSSAAGGGGGGGAGRKAYLPVHPYTQMFAAEPPEFPIPHTPCPVAGYPDDKENGTLWREVCRVMRAAGGGGGGSSGGSASDGGSTASALSYHDCNTRGGNSGSPLWVMLLELRPPPWRRWLRARWQCMWQGREYGAGMRPPHRRDETIN</sequence>
<dbReference type="InterPro" id="IPR043504">
    <property type="entry name" value="Peptidase_S1_PA_chymotrypsin"/>
</dbReference>
<evidence type="ECO:0000313" key="3">
    <source>
        <dbReference type="Proteomes" id="UP000001058"/>
    </source>
</evidence>
<dbReference type="PANTHER" id="PTHR15462">
    <property type="entry name" value="SERINE PROTEASE"/>
    <property type="match status" value="1"/>
</dbReference>
<gene>
    <name evidence="2" type="ORF">VOLCADRAFT_87265</name>
</gene>